<evidence type="ECO:0000256" key="1">
    <source>
        <dbReference type="SAM" id="MobiDB-lite"/>
    </source>
</evidence>
<proteinExistence type="predicted"/>
<feature type="region of interest" description="Disordered" evidence="1">
    <location>
        <begin position="1"/>
        <end position="95"/>
    </location>
</feature>
<name>A0AB34GII7_ESCRO</name>
<dbReference type="AlphaFoldDB" id="A0AB34GII7"/>
<protein>
    <submittedName>
        <fullName evidence="2">Uncharacterized protein</fullName>
    </submittedName>
</protein>
<comment type="caution">
    <text evidence="2">The sequence shown here is derived from an EMBL/GenBank/DDBJ whole genome shotgun (WGS) entry which is preliminary data.</text>
</comment>
<organism evidence="2 3">
    <name type="scientific">Eschrichtius robustus</name>
    <name type="common">California gray whale</name>
    <name type="synonym">Eschrichtius gibbosus</name>
    <dbReference type="NCBI Taxonomy" id="9764"/>
    <lineage>
        <taxon>Eukaryota</taxon>
        <taxon>Metazoa</taxon>
        <taxon>Chordata</taxon>
        <taxon>Craniata</taxon>
        <taxon>Vertebrata</taxon>
        <taxon>Euteleostomi</taxon>
        <taxon>Mammalia</taxon>
        <taxon>Eutheria</taxon>
        <taxon>Laurasiatheria</taxon>
        <taxon>Artiodactyla</taxon>
        <taxon>Whippomorpha</taxon>
        <taxon>Cetacea</taxon>
        <taxon>Mysticeti</taxon>
        <taxon>Eschrichtiidae</taxon>
        <taxon>Eschrichtius</taxon>
    </lineage>
</organism>
<evidence type="ECO:0000313" key="2">
    <source>
        <dbReference type="EMBL" id="KAJ8780212.1"/>
    </source>
</evidence>
<gene>
    <name evidence="2" type="ORF">J1605_011815</name>
</gene>
<accession>A0AB34GII7</accession>
<keyword evidence="3" id="KW-1185">Reference proteome</keyword>
<reference evidence="2 3" key="1">
    <citation type="submission" date="2022-11" db="EMBL/GenBank/DDBJ databases">
        <title>Whole genome sequence of Eschrichtius robustus ER-17-0199.</title>
        <authorList>
            <person name="Bruniche-Olsen A."/>
            <person name="Black A.N."/>
            <person name="Fields C.J."/>
            <person name="Walden K."/>
            <person name="Dewoody J.A."/>
        </authorList>
    </citation>
    <scope>NUCLEOTIDE SEQUENCE [LARGE SCALE GENOMIC DNA]</scope>
    <source>
        <strain evidence="2">ER-17-0199</strain>
        <tissue evidence="2">Blubber</tissue>
    </source>
</reference>
<sequence length="95" mass="10395">MLRTAAHSLSPGHEEWPSVHHTSIRTPRGDRRRTQKQEGQGSRSKRPRGKATPEPARRNRDKGTSAQFAPCLVTGPAPPWVPRGASCPLPVELGT</sequence>
<dbReference type="EMBL" id="JAIQCJ010002164">
    <property type="protein sequence ID" value="KAJ8780212.1"/>
    <property type="molecule type" value="Genomic_DNA"/>
</dbReference>
<evidence type="ECO:0000313" key="3">
    <source>
        <dbReference type="Proteomes" id="UP001159641"/>
    </source>
</evidence>
<dbReference type="Proteomes" id="UP001159641">
    <property type="component" value="Unassembled WGS sequence"/>
</dbReference>